<name>A0A5B0SL38_PUCGR</name>
<dbReference type="InterPro" id="IPR015943">
    <property type="entry name" value="WD40/YVTN_repeat-like_dom_sf"/>
</dbReference>
<organism evidence="2 3">
    <name type="scientific">Puccinia graminis f. sp. tritici</name>
    <dbReference type="NCBI Taxonomy" id="56615"/>
    <lineage>
        <taxon>Eukaryota</taxon>
        <taxon>Fungi</taxon>
        <taxon>Dikarya</taxon>
        <taxon>Basidiomycota</taxon>
        <taxon>Pucciniomycotina</taxon>
        <taxon>Pucciniomycetes</taxon>
        <taxon>Pucciniales</taxon>
        <taxon>Pucciniaceae</taxon>
        <taxon>Puccinia</taxon>
    </lineage>
</organism>
<dbReference type="AlphaFoldDB" id="A0A5B0SL38"/>
<dbReference type="GO" id="GO:0017057">
    <property type="term" value="F:6-phosphogluconolactonase activity"/>
    <property type="evidence" value="ECO:0007669"/>
    <property type="project" value="TreeGrafter"/>
</dbReference>
<dbReference type="Gene3D" id="2.130.10.10">
    <property type="entry name" value="YVTN repeat-like/Quinoprotein amine dehydrogenase"/>
    <property type="match status" value="1"/>
</dbReference>
<dbReference type="InterPro" id="IPR011048">
    <property type="entry name" value="Haem_d1_sf"/>
</dbReference>
<dbReference type="InterPro" id="IPR050282">
    <property type="entry name" value="Cycloisomerase_2"/>
</dbReference>
<dbReference type="Proteomes" id="UP000325313">
    <property type="component" value="Unassembled WGS sequence"/>
</dbReference>
<evidence type="ECO:0000313" key="2">
    <source>
        <dbReference type="EMBL" id="KAA1138520.1"/>
    </source>
</evidence>
<comment type="caution">
    <text evidence="2">The sequence shown here is derived from an EMBL/GenBank/DDBJ whole genome shotgun (WGS) entry which is preliminary data.</text>
</comment>
<protein>
    <recommendedName>
        <fullName evidence="4">6-phosphogluconolactonase</fullName>
    </recommendedName>
</protein>
<evidence type="ECO:0008006" key="4">
    <source>
        <dbReference type="Google" id="ProtNLM"/>
    </source>
</evidence>
<reference evidence="2 3" key="1">
    <citation type="submission" date="2019-05" db="EMBL/GenBank/DDBJ databases">
        <title>Emergence of the Ug99 lineage of the wheat stem rust pathogen through somatic hybridization.</title>
        <authorList>
            <person name="Li F."/>
            <person name="Upadhyaya N.M."/>
            <person name="Sperschneider J."/>
            <person name="Matny O."/>
            <person name="Nguyen-Phuc H."/>
            <person name="Mago R."/>
            <person name="Raley C."/>
            <person name="Miller M.E."/>
            <person name="Silverstein K.A.T."/>
            <person name="Henningsen E."/>
            <person name="Hirsch C.D."/>
            <person name="Visser B."/>
            <person name="Pretorius Z.A."/>
            <person name="Steffenson B.J."/>
            <person name="Schwessinger B."/>
            <person name="Dodds P.N."/>
            <person name="Figueroa M."/>
        </authorList>
    </citation>
    <scope>NUCLEOTIDE SEQUENCE [LARGE SCALE GENOMIC DNA]</scope>
    <source>
        <strain evidence="2 3">Ug99</strain>
    </source>
</reference>
<evidence type="ECO:0000313" key="3">
    <source>
        <dbReference type="Proteomes" id="UP000325313"/>
    </source>
</evidence>
<dbReference type="Pfam" id="PF10282">
    <property type="entry name" value="Lactonase"/>
    <property type="match status" value="1"/>
</dbReference>
<dbReference type="PANTHER" id="PTHR30344">
    <property type="entry name" value="6-PHOSPHOGLUCONOLACTONASE-RELATED"/>
    <property type="match status" value="1"/>
</dbReference>
<sequence length="477" mass="52770">MYKSSFLTTNISAPMERVHDHSATPLKIVVGGYSGKIVIVEYDQNRKEFTGLKTETRESTSGKSPSYVGFSPDGRCLYATNEVSDFRGLNATGSISSFAITADHSLRHIATALTAADPVALAVSPDGKHLVVAEYTGGSWSKFTLNDQCGFQSENADQRVKYHGSGPNTSRQDHSYIHQVVYNHAGDLLFAVDLGGDSVYVHRVDRKTGDIEEKVVHEIKLPPGSGPRHLSMTGNRAEEYDIYLISELSNQLFTIRLSDHPHHGIKTTIRQETSTLPAGTAEEMRRTYGAGEVMMSGDGRFVYGSNRQTDLSKPLSDNSIVVFKRDPHSGRTSKPAWFPLPGPANTPRHFSFSNDPLQKFFIVGAQQANSLSIFLRNPATGALRFLANTPLQTPARLLNLSLSRRRASTKQSPKPARLYTPTCTCAIGPNGGILLSPTAVKNLFNCPEFKHQKRAILPYKKWRLQRQRRLKDNKNKV</sequence>
<dbReference type="SUPFAM" id="SSF51004">
    <property type="entry name" value="C-terminal (heme d1) domain of cytochrome cd1-nitrite reductase"/>
    <property type="match status" value="1"/>
</dbReference>
<accession>A0A5B0SL38</accession>
<dbReference type="EMBL" id="VDEP01000002">
    <property type="protein sequence ID" value="KAA1138520.1"/>
    <property type="molecule type" value="Genomic_DNA"/>
</dbReference>
<comment type="similarity">
    <text evidence="1">Belongs to the cycloisomerase 2 family.</text>
</comment>
<dbReference type="FunFam" id="2.130.10.10:FF:001935">
    <property type="entry name" value="Uncharacterized protein"/>
    <property type="match status" value="1"/>
</dbReference>
<dbReference type="InterPro" id="IPR019405">
    <property type="entry name" value="Lactonase_7-beta_prop"/>
</dbReference>
<evidence type="ECO:0000256" key="1">
    <source>
        <dbReference type="ARBA" id="ARBA00005564"/>
    </source>
</evidence>
<proteinExistence type="inferred from homology"/>
<dbReference type="PANTHER" id="PTHR30344:SF1">
    <property type="entry name" value="6-PHOSPHOGLUCONOLACTONASE"/>
    <property type="match status" value="1"/>
</dbReference>
<gene>
    <name evidence="2" type="ORF">PGTUg99_025278</name>
</gene>